<proteinExistence type="predicted"/>
<accession>A0A3P7PQT7</accession>
<gene>
    <name evidence="3" type="ORF">GPUH_LOCUS26363</name>
</gene>
<dbReference type="SUPFAM" id="SSF55909">
    <property type="entry name" value="Pentein"/>
    <property type="match status" value="1"/>
</dbReference>
<organism evidence="3 4">
    <name type="scientific">Gongylonema pulchrum</name>
    <dbReference type="NCBI Taxonomy" id="637853"/>
    <lineage>
        <taxon>Eukaryota</taxon>
        <taxon>Metazoa</taxon>
        <taxon>Ecdysozoa</taxon>
        <taxon>Nematoda</taxon>
        <taxon>Chromadorea</taxon>
        <taxon>Rhabditida</taxon>
        <taxon>Spirurina</taxon>
        <taxon>Spiruromorpha</taxon>
        <taxon>Spiruroidea</taxon>
        <taxon>Gongylonematidae</taxon>
        <taxon>Gongylonema</taxon>
    </lineage>
</organism>
<evidence type="ECO:0000313" key="4">
    <source>
        <dbReference type="Proteomes" id="UP000271098"/>
    </source>
</evidence>
<dbReference type="AlphaFoldDB" id="A0A3P7PQT7"/>
<dbReference type="GO" id="GO:0043022">
    <property type="term" value="F:ribosome binding"/>
    <property type="evidence" value="ECO:0007669"/>
    <property type="project" value="InterPro"/>
</dbReference>
<dbReference type="EMBL" id="UYRT01110277">
    <property type="protein sequence ID" value="VDN45451.1"/>
    <property type="molecule type" value="Genomic_DNA"/>
</dbReference>
<dbReference type="GO" id="GO:0042256">
    <property type="term" value="P:cytosolic ribosome assembly"/>
    <property type="evidence" value="ECO:0007669"/>
    <property type="project" value="InterPro"/>
</dbReference>
<dbReference type="GO" id="GO:0003743">
    <property type="term" value="F:translation initiation factor activity"/>
    <property type="evidence" value="ECO:0007669"/>
    <property type="project" value="UniProtKB-KW"/>
</dbReference>
<reference evidence="3 4" key="1">
    <citation type="submission" date="2018-11" db="EMBL/GenBank/DDBJ databases">
        <authorList>
            <consortium name="Pathogen Informatics"/>
        </authorList>
    </citation>
    <scope>NUCLEOTIDE SEQUENCE [LARGE SCALE GENOMIC DNA]</scope>
</reference>
<dbReference type="PANTHER" id="PTHR10784">
    <property type="entry name" value="TRANSLATION INITIATION FACTOR 6"/>
    <property type="match status" value="1"/>
</dbReference>
<evidence type="ECO:0000256" key="2">
    <source>
        <dbReference type="ARBA" id="ARBA00022917"/>
    </source>
</evidence>
<dbReference type="OrthoDB" id="4155914at2759"/>
<name>A0A3P7PQT7_9BILA</name>
<dbReference type="Gene3D" id="3.75.10.10">
    <property type="entry name" value="L-arginine/glycine Amidinotransferase, Chain A"/>
    <property type="match status" value="1"/>
</dbReference>
<keyword evidence="4" id="KW-1185">Reference proteome</keyword>
<protein>
    <recommendedName>
        <fullName evidence="5">EIF-6</fullName>
    </recommendedName>
</protein>
<evidence type="ECO:0000313" key="3">
    <source>
        <dbReference type="EMBL" id="VDN45451.1"/>
    </source>
</evidence>
<evidence type="ECO:0000256" key="1">
    <source>
        <dbReference type="ARBA" id="ARBA00022540"/>
    </source>
</evidence>
<evidence type="ECO:0008006" key="5">
    <source>
        <dbReference type="Google" id="ProtNLM"/>
    </source>
</evidence>
<dbReference type="Pfam" id="PF01912">
    <property type="entry name" value="eIF-6"/>
    <property type="match status" value="1"/>
</dbReference>
<dbReference type="InterPro" id="IPR002769">
    <property type="entry name" value="eIF6"/>
</dbReference>
<keyword evidence="1" id="KW-0396">Initiation factor</keyword>
<sequence length="111" mass="12034">MSSCIILNFFNFQVGTYSALNSQGALVEAKTSPETQKELAALIQIPVVAGTVNRGSNLIGAGLFVNDWIAFTGLETTSTELSVIEAVFKLDDRETSSIRTDMRDSLIDNIM</sequence>
<dbReference type="Proteomes" id="UP000271098">
    <property type="component" value="Unassembled WGS sequence"/>
</dbReference>
<keyword evidence="2" id="KW-0648">Protein biosynthesis</keyword>